<comment type="subcellular location">
    <subcellularLocation>
        <location evidence="1">Nucleus</location>
    </subcellularLocation>
</comment>
<dbReference type="InterPro" id="IPR005120">
    <property type="entry name" value="UPF3_dom"/>
</dbReference>
<dbReference type="GO" id="GO:0045727">
    <property type="term" value="P:positive regulation of translation"/>
    <property type="evidence" value="ECO:0007669"/>
    <property type="project" value="TreeGrafter"/>
</dbReference>
<dbReference type="GO" id="GO:0005730">
    <property type="term" value="C:nucleolus"/>
    <property type="evidence" value="ECO:0007669"/>
    <property type="project" value="TreeGrafter"/>
</dbReference>
<feature type="compositionally biased region" description="Low complexity" evidence="6">
    <location>
        <begin position="426"/>
        <end position="438"/>
    </location>
</feature>
<feature type="region of interest" description="Disordered" evidence="6">
    <location>
        <begin position="233"/>
        <end position="468"/>
    </location>
</feature>
<dbReference type="GO" id="GO:0005737">
    <property type="term" value="C:cytoplasm"/>
    <property type="evidence" value="ECO:0007669"/>
    <property type="project" value="TreeGrafter"/>
</dbReference>
<evidence type="ECO:0000256" key="2">
    <source>
        <dbReference type="ARBA" id="ARBA00005991"/>
    </source>
</evidence>
<evidence type="ECO:0000256" key="5">
    <source>
        <dbReference type="PROSITE-ProRule" id="PRU00176"/>
    </source>
</evidence>
<feature type="compositionally biased region" description="Low complexity" evidence="6">
    <location>
        <begin position="370"/>
        <end position="403"/>
    </location>
</feature>
<dbReference type="SMART" id="SM00360">
    <property type="entry name" value="RRM"/>
    <property type="match status" value="1"/>
</dbReference>
<evidence type="ECO:0000313" key="8">
    <source>
        <dbReference type="EMBL" id="KMU74516.1"/>
    </source>
</evidence>
<feature type="domain" description="RRM" evidence="7">
    <location>
        <begin position="460"/>
        <end position="542"/>
    </location>
</feature>
<dbReference type="InterPro" id="IPR039722">
    <property type="entry name" value="Upf3"/>
</dbReference>
<evidence type="ECO:0000256" key="4">
    <source>
        <dbReference type="ARBA" id="ARBA00023242"/>
    </source>
</evidence>
<feature type="region of interest" description="Disordered" evidence="6">
    <location>
        <begin position="532"/>
        <end position="629"/>
    </location>
</feature>
<feature type="compositionally biased region" description="Low complexity" evidence="6">
    <location>
        <begin position="614"/>
        <end position="629"/>
    </location>
</feature>
<proteinExistence type="inferred from homology"/>
<feature type="compositionally biased region" description="Basic and acidic residues" evidence="6">
    <location>
        <begin position="284"/>
        <end position="296"/>
    </location>
</feature>
<dbReference type="STRING" id="454286.A0A0J8QPZ4"/>
<dbReference type="PANTHER" id="PTHR13112:SF0">
    <property type="entry name" value="FI21285P1"/>
    <property type="match status" value="1"/>
</dbReference>
<gene>
    <name evidence="8" type="ORF">CISG_04223</name>
</gene>
<dbReference type="EMBL" id="DS268136">
    <property type="protein sequence ID" value="KMU74516.1"/>
    <property type="molecule type" value="Genomic_DNA"/>
</dbReference>
<dbReference type="AlphaFoldDB" id="A0A0J8QPZ4"/>
<dbReference type="Proteomes" id="UP000054559">
    <property type="component" value="Unassembled WGS sequence"/>
</dbReference>
<organism evidence="8 9">
    <name type="scientific">Coccidioides immitis RMSCC 3703</name>
    <dbReference type="NCBI Taxonomy" id="454286"/>
    <lineage>
        <taxon>Eukaryota</taxon>
        <taxon>Fungi</taxon>
        <taxon>Dikarya</taxon>
        <taxon>Ascomycota</taxon>
        <taxon>Pezizomycotina</taxon>
        <taxon>Eurotiomycetes</taxon>
        <taxon>Eurotiomycetidae</taxon>
        <taxon>Onygenales</taxon>
        <taxon>Onygenaceae</taxon>
        <taxon>Coccidioides</taxon>
    </lineage>
</organism>
<dbReference type="Pfam" id="PF00076">
    <property type="entry name" value="RRM_1"/>
    <property type="match status" value="1"/>
</dbReference>
<comment type="similarity">
    <text evidence="2">Belongs to the RENT3 family.</text>
</comment>
<name>A0A0J8QPZ4_COCIT</name>
<keyword evidence="4" id="KW-0539">Nucleus</keyword>
<dbReference type="OrthoDB" id="18087at2759"/>
<sequence length="629" mass="65594">MLTSVAADPTPASIHRSLRRQATAPPLSTMAHRPSPTSKSTTTAGLLPISPAAAAQHAPAKPASSRASAPRLKLLVRRLPPGLTQVEFETALGPEWTVGKGKLDWFAYKPGKLSADPSKPSKPSRAYLRVTASAIVPELSDRVRETSFQDSRNTFADPALLGPPTLEYAPYPRVPGGKVRKDARMGTIDQDPEFIAFLESLTNPVPKPSTDDIVEPDKDEKITITPLIQYLKDKKASKAKEASAPARATKPSRSGAKDVKVEKVQAKKVLSRAEKAASPVSEKQQPKLDKAAKDAAKAANKQIASQASKQKGAKPAPASKQSEVPPQQPAPAPPGPPPQRKRERGNLSAATKILRRDLGLTPPRKRGEKSSTNTAATSSATDSKQAAPTPSTGGTKQQATTTKPSKENPPAKVTPPKLLKKPPTEPAAARNATKTTNPPTGPKNAPPESAKAAAPQSTATQAFLKHANPSQGVTEDLLESGFSKFGKVINVEIDKKKGFGYVDFAEPEALRKAIQASPVQIAQSQVVVLERRSTAAVAQARGNHMRNHPPPVMPAHSPSGGGAGGGGGGGGPTPARAPPQGPRGGGRGGPRNRGGYGRGRNGPGGGDRSNNANTGPKQTATAPPAKTTS</sequence>
<feature type="compositionally biased region" description="Polar residues" evidence="6">
    <location>
        <begin position="35"/>
        <end position="44"/>
    </location>
</feature>
<dbReference type="InterPro" id="IPR035979">
    <property type="entry name" value="RBD_domain_sf"/>
</dbReference>
<feature type="compositionally biased region" description="Gly residues" evidence="6">
    <location>
        <begin position="582"/>
        <end position="607"/>
    </location>
</feature>
<dbReference type="GO" id="GO:0003729">
    <property type="term" value="F:mRNA binding"/>
    <property type="evidence" value="ECO:0007669"/>
    <property type="project" value="TreeGrafter"/>
</dbReference>
<dbReference type="InterPro" id="IPR012677">
    <property type="entry name" value="Nucleotide-bd_a/b_plait_sf"/>
</dbReference>
<dbReference type="GO" id="GO:0000184">
    <property type="term" value="P:nuclear-transcribed mRNA catabolic process, nonsense-mediated decay"/>
    <property type="evidence" value="ECO:0007669"/>
    <property type="project" value="UniProtKB-KW"/>
</dbReference>
<evidence type="ECO:0000256" key="6">
    <source>
        <dbReference type="SAM" id="MobiDB-lite"/>
    </source>
</evidence>
<reference evidence="9" key="1">
    <citation type="journal article" date="2010" name="Genome Res.">
        <title>Population genomic sequencing of Coccidioides fungi reveals recent hybridization and transposon control.</title>
        <authorList>
            <person name="Neafsey D.E."/>
            <person name="Barker B.M."/>
            <person name="Sharpton T.J."/>
            <person name="Stajich J.E."/>
            <person name="Park D.J."/>
            <person name="Whiston E."/>
            <person name="Hung C.-Y."/>
            <person name="McMahan C."/>
            <person name="White J."/>
            <person name="Sykes S."/>
            <person name="Heiman D."/>
            <person name="Young S."/>
            <person name="Zeng Q."/>
            <person name="Abouelleil A."/>
            <person name="Aftuck L."/>
            <person name="Bessette D."/>
            <person name="Brown A."/>
            <person name="FitzGerald M."/>
            <person name="Lui A."/>
            <person name="Macdonald J.P."/>
            <person name="Priest M."/>
            <person name="Orbach M.J."/>
            <person name="Galgiani J.N."/>
            <person name="Kirkland T.N."/>
            <person name="Cole G.T."/>
            <person name="Birren B.W."/>
            <person name="Henn M.R."/>
            <person name="Taylor J.W."/>
            <person name="Rounsley S.D."/>
        </authorList>
    </citation>
    <scope>NUCLEOTIDE SEQUENCE [LARGE SCALE GENOMIC DNA]</scope>
    <source>
        <strain evidence="9">RMSCC 3703</strain>
    </source>
</reference>
<dbReference type="InterPro" id="IPR000504">
    <property type="entry name" value="RRM_dom"/>
</dbReference>
<feature type="compositionally biased region" description="Gly residues" evidence="6">
    <location>
        <begin position="559"/>
        <end position="572"/>
    </location>
</feature>
<feature type="compositionally biased region" description="Low complexity" evidence="6">
    <location>
        <begin position="50"/>
        <end position="68"/>
    </location>
</feature>
<feature type="region of interest" description="Disordered" evidence="6">
    <location>
        <begin position="1"/>
        <end position="68"/>
    </location>
</feature>
<evidence type="ECO:0000313" key="9">
    <source>
        <dbReference type="Proteomes" id="UP000054559"/>
    </source>
</evidence>
<dbReference type="SUPFAM" id="SSF54928">
    <property type="entry name" value="RNA-binding domain, RBD"/>
    <property type="match status" value="2"/>
</dbReference>
<evidence type="ECO:0000256" key="1">
    <source>
        <dbReference type="ARBA" id="ARBA00004123"/>
    </source>
</evidence>
<protein>
    <recommendedName>
        <fullName evidence="7">RRM domain-containing protein</fullName>
    </recommendedName>
</protein>
<dbReference type="PROSITE" id="PS50102">
    <property type="entry name" value="RRM"/>
    <property type="match status" value="1"/>
</dbReference>
<feature type="compositionally biased region" description="Basic and acidic residues" evidence="6">
    <location>
        <begin position="255"/>
        <end position="275"/>
    </location>
</feature>
<dbReference type="PANTHER" id="PTHR13112">
    <property type="entry name" value="UPF3 REGULATOR OF NONSENSE TRANSCRIPTS-LIKE PROTEIN"/>
    <property type="match status" value="1"/>
</dbReference>
<evidence type="ECO:0000256" key="3">
    <source>
        <dbReference type="ARBA" id="ARBA00023161"/>
    </source>
</evidence>
<dbReference type="Pfam" id="PF03467">
    <property type="entry name" value="Smg4_UPF3"/>
    <property type="match status" value="1"/>
</dbReference>
<dbReference type="CDD" id="cd12455">
    <property type="entry name" value="RRM_like_Smg4_UPF3"/>
    <property type="match status" value="1"/>
</dbReference>
<evidence type="ECO:0000259" key="7">
    <source>
        <dbReference type="PROSITE" id="PS50102"/>
    </source>
</evidence>
<accession>A0A0J8QPZ4</accession>
<keyword evidence="5" id="KW-0694">RNA-binding</keyword>
<dbReference type="FunFam" id="3.30.70.330:FF:000637">
    <property type="entry name" value="Nonsense-mediated mRNA decay protein Upf3, putative"/>
    <property type="match status" value="1"/>
</dbReference>
<feature type="compositionally biased region" description="Low complexity" evidence="6">
    <location>
        <begin position="297"/>
        <end position="322"/>
    </location>
</feature>
<dbReference type="Gene3D" id="3.30.70.330">
    <property type="match status" value="2"/>
</dbReference>
<keyword evidence="3" id="KW-0866">Nonsense-mediated mRNA decay</keyword>
<feature type="compositionally biased region" description="Pro residues" evidence="6">
    <location>
        <begin position="326"/>
        <end position="338"/>
    </location>
</feature>